<gene>
    <name evidence="2" type="ORF">OYT1_ch0261</name>
</gene>
<keyword evidence="1" id="KW-1133">Transmembrane helix</keyword>
<keyword evidence="3" id="KW-1185">Reference proteome</keyword>
<dbReference type="STRING" id="1188319.OYT1_00492"/>
<dbReference type="EMBL" id="AP018738">
    <property type="protein sequence ID" value="BBE49835.1"/>
    <property type="molecule type" value="Genomic_DNA"/>
</dbReference>
<sequence length="100" mass="11279">MGKNKTSLIRKFLLAILWIAPAVLSVVAWILSTKTGYEFMFDNIVKVIVVLYCTYYFHCRANGDNYVFGPQSMSNPPLALQILSDILAMIVLVVSARLMF</sequence>
<organism evidence="2 3">
    <name type="scientific">Ferriphaselus amnicola</name>
    <dbReference type="NCBI Taxonomy" id="1188319"/>
    <lineage>
        <taxon>Bacteria</taxon>
        <taxon>Pseudomonadati</taxon>
        <taxon>Pseudomonadota</taxon>
        <taxon>Betaproteobacteria</taxon>
        <taxon>Nitrosomonadales</taxon>
        <taxon>Gallionellaceae</taxon>
        <taxon>Ferriphaselus</taxon>
    </lineage>
</organism>
<dbReference type="Proteomes" id="UP000033070">
    <property type="component" value="Chromosome"/>
</dbReference>
<dbReference type="KEGG" id="fam:OYT1_ch0261"/>
<dbReference type="AlphaFoldDB" id="A0A2Z6G8X4"/>
<name>A0A2Z6G8X4_9PROT</name>
<protein>
    <submittedName>
        <fullName evidence="2">Uncharacterized protein</fullName>
    </submittedName>
</protein>
<keyword evidence="1" id="KW-0812">Transmembrane</keyword>
<evidence type="ECO:0000313" key="3">
    <source>
        <dbReference type="Proteomes" id="UP000033070"/>
    </source>
</evidence>
<accession>A0A2Z6G8X4</accession>
<evidence type="ECO:0000313" key="2">
    <source>
        <dbReference type="EMBL" id="BBE49835.1"/>
    </source>
</evidence>
<evidence type="ECO:0000256" key="1">
    <source>
        <dbReference type="SAM" id="Phobius"/>
    </source>
</evidence>
<proteinExistence type="predicted"/>
<keyword evidence="1" id="KW-0472">Membrane</keyword>
<feature type="transmembrane region" description="Helical" evidence="1">
    <location>
        <begin position="12"/>
        <end position="31"/>
    </location>
</feature>
<reference evidence="2 3" key="1">
    <citation type="submission" date="2018-06" db="EMBL/GenBank/DDBJ databases">
        <title>OYT1 Genome Sequencing.</title>
        <authorList>
            <person name="Kato S."/>
            <person name="Itoh T."/>
            <person name="Ohkuma M."/>
        </authorList>
    </citation>
    <scope>NUCLEOTIDE SEQUENCE [LARGE SCALE GENOMIC DNA]</scope>
    <source>
        <strain evidence="2 3">OYT1</strain>
    </source>
</reference>
<feature type="transmembrane region" description="Helical" evidence="1">
    <location>
        <begin position="78"/>
        <end position="99"/>
    </location>
</feature>